<proteinExistence type="predicted"/>
<dbReference type="RefSeq" id="WP_307217804.1">
    <property type="nucleotide sequence ID" value="NZ_JAUSTI010000009.1"/>
</dbReference>
<protein>
    <submittedName>
        <fullName evidence="2">Uncharacterized protein</fullName>
    </submittedName>
</protein>
<dbReference type="Proteomes" id="UP001233836">
    <property type="component" value="Unassembled WGS sequence"/>
</dbReference>
<accession>A0ABT9WFH1</accession>
<name>A0ABT9WFH1_9BACL</name>
<organism evidence="2 3">
    <name type="scientific">Paenibacillus tundrae</name>
    <dbReference type="NCBI Taxonomy" id="528187"/>
    <lineage>
        <taxon>Bacteria</taxon>
        <taxon>Bacillati</taxon>
        <taxon>Bacillota</taxon>
        <taxon>Bacilli</taxon>
        <taxon>Bacillales</taxon>
        <taxon>Paenibacillaceae</taxon>
        <taxon>Paenibacillus</taxon>
    </lineage>
</organism>
<feature type="compositionally biased region" description="Basic and acidic residues" evidence="1">
    <location>
        <begin position="178"/>
        <end position="190"/>
    </location>
</feature>
<evidence type="ECO:0000313" key="2">
    <source>
        <dbReference type="EMBL" id="MDQ0171993.1"/>
    </source>
</evidence>
<reference evidence="2 3" key="1">
    <citation type="submission" date="2023-07" db="EMBL/GenBank/DDBJ databases">
        <title>Sorghum-associated microbial communities from plants grown in Nebraska, USA.</title>
        <authorList>
            <person name="Schachtman D."/>
        </authorList>
    </citation>
    <scope>NUCLEOTIDE SEQUENCE [LARGE SCALE GENOMIC DNA]</scope>
    <source>
        <strain evidence="2 3">DS1314</strain>
    </source>
</reference>
<sequence length="214" mass="22287">MSFLKGLGQFAGEVTGKVLGGSVRVVGEIAGSSYIKEIGNGVEKATINTGKTVGQLVSGTYDLASGAIRKDQTVIDTGLSDLGDAVTHTAKGVVISAKYVYKGGKDVVVGLKDEDMDRAKIGAKNLIAAAAVTTLAIGLVDAIDGVDGMESAESVELIENPNTHDVTPHQVEGYTKADGTHVESYFRDGDGDTSIDQPDRGYVQHNPDYRAPSS</sequence>
<evidence type="ECO:0000256" key="1">
    <source>
        <dbReference type="SAM" id="MobiDB-lite"/>
    </source>
</evidence>
<dbReference type="EMBL" id="JAUSTI010000009">
    <property type="protein sequence ID" value="MDQ0171993.1"/>
    <property type="molecule type" value="Genomic_DNA"/>
</dbReference>
<keyword evidence="3" id="KW-1185">Reference proteome</keyword>
<gene>
    <name evidence="2" type="ORF">J2T19_003455</name>
</gene>
<feature type="region of interest" description="Disordered" evidence="1">
    <location>
        <begin position="175"/>
        <end position="214"/>
    </location>
</feature>
<comment type="caution">
    <text evidence="2">The sequence shown here is derived from an EMBL/GenBank/DDBJ whole genome shotgun (WGS) entry which is preliminary data.</text>
</comment>
<evidence type="ECO:0000313" key="3">
    <source>
        <dbReference type="Proteomes" id="UP001233836"/>
    </source>
</evidence>